<evidence type="ECO:0000313" key="3">
    <source>
        <dbReference type="Proteomes" id="UP000744769"/>
    </source>
</evidence>
<comment type="caution">
    <text evidence="2">The sequence shown here is derived from an EMBL/GenBank/DDBJ whole genome shotgun (WGS) entry which is preliminary data.</text>
</comment>
<evidence type="ECO:0000313" key="2">
    <source>
        <dbReference type="EMBL" id="NHN54250.1"/>
    </source>
</evidence>
<reference evidence="2" key="1">
    <citation type="submission" date="2020-03" db="EMBL/GenBank/DDBJ databases">
        <title>Draft sequencing of Calidifontibacter sp. DB0510.</title>
        <authorList>
            <person name="Kim D.-U."/>
        </authorList>
    </citation>
    <scope>NUCLEOTIDE SEQUENCE</scope>
    <source>
        <strain evidence="2">DB0510</strain>
    </source>
</reference>
<sequence length="76" mass="8369">MSSRFVSLLAEPEVPPLREHELPMPPWMYGALGLLFFAVCLGILWAFRNTAARFGATSATDAPVHDDRSAADGERH</sequence>
<keyword evidence="1" id="KW-1133">Transmembrane helix</keyword>
<keyword evidence="1" id="KW-0472">Membrane</keyword>
<keyword evidence="3" id="KW-1185">Reference proteome</keyword>
<evidence type="ECO:0000256" key="1">
    <source>
        <dbReference type="SAM" id="Phobius"/>
    </source>
</evidence>
<name>A0A967AZ21_9MICO</name>
<dbReference type="RefSeq" id="WP_166191599.1">
    <property type="nucleotide sequence ID" value="NZ_JAAOIV010000001.1"/>
</dbReference>
<organism evidence="2 3">
    <name type="scientific">Metallococcus carri</name>
    <dbReference type="NCBI Taxonomy" id="1656884"/>
    <lineage>
        <taxon>Bacteria</taxon>
        <taxon>Bacillati</taxon>
        <taxon>Actinomycetota</taxon>
        <taxon>Actinomycetes</taxon>
        <taxon>Micrococcales</taxon>
        <taxon>Dermacoccaceae</taxon>
        <taxon>Metallococcus</taxon>
    </lineage>
</organism>
<protein>
    <submittedName>
        <fullName evidence="2">Uncharacterized protein</fullName>
    </submittedName>
</protein>
<feature type="transmembrane region" description="Helical" evidence="1">
    <location>
        <begin position="27"/>
        <end position="47"/>
    </location>
</feature>
<dbReference type="AlphaFoldDB" id="A0A967AZ21"/>
<dbReference type="Proteomes" id="UP000744769">
    <property type="component" value="Unassembled WGS sequence"/>
</dbReference>
<proteinExistence type="predicted"/>
<dbReference type="EMBL" id="JAAOIV010000001">
    <property type="protein sequence ID" value="NHN54250.1"/>
    <property type="molecule type" value="Genomic_DNA"/>
</dbReference>
<gene>
    <name evidence="2" type="ORF">G9U51_00435</name>
</gene>
<accession>A0A967AZ21</accession>
<keyword evidence="1" id="KW-0812">Transmembrane</keyword>